<evidence type="ECO:0000313" key="1">
    <source>
        <dbReference type="EMBL" id="EGQ27074.1"/>
    </source>
</evidence>
<proteinExistence type="predicted"/>
<sequence length="93" mass="10640">MEIDVKILGVKKLEFEKDDKQIKGTKVYYTAIDNTDANIIGYNVISAWFNGFEMFERLKGENIPGDYKLLHSIKLQGSKPVVQVNDFLSVIEK</sequence>
<dbReference type="RefSeq" id="WP_009765798.1">
    <property type="nucleotide sequence ID" value="NZ_GL982997.1"/>
</dbReference>
<accession>F9DQ51</accession>
<protein>
    <submittedName>
        <fullName evidence="1">Uncharacterized protein</fullName>
    </submittedName>
</protein>
<name>F9DQ51_9BACL</name>
<comment type="caution">
    <text evidence="1">The sequence shown here is derived from an EMBL/GenBank/DDBJ whole genome shotgun (WGS) entry which is preliminary data.</text>
</comment>
<dbReference type="HOGENOM" id="CLU_2398117_0_0_9"/>
<dbReference type="Proteomes" id="UP000005316">
    <property type="component" value="Unassembled WGS sequence"/>
</dbReference>
<dbReference type="AlphaFoldDB" id="F9DQ51"/>
<evidence type="ECO:0000313" key="2">
    <source>
        <dbReference type="Proteomes" id="UP000005316"/>
    </source>
</evidence>
<dbReference type="EMBL" id="AFPZ01000021">
    <property type="protein sequence ID" value="EGQ27074.1"/>
    <property type="molecule type" value="Genomic_DNA"/>
</dbReference>
<organism evidence="1 2">
    <name type="scientific">Sporosarcina newyorkensis 2681</name>
    <dbReference type="NCBI Taxonomy" id="1027292"/>
    <lineage>
        <taxon>Bacteria</taxon>
        <taxon>Bacillati</taxon>
        <taxon>Bacillota</taxon>
        <taxon>Bacilli</taxon>
        <taxon>Bacillales</taxon>
        <taxon>Caryophanaceae</taxon>
        <taxon>Sporosarcina</taxon>
    </lineage>
</organism>
<reference evidence="1 2" key="1">
    <citation type="submission" date="2011-04" db="EMBL/GenBank/DDBJ databases">
        <authorList>
            <person name="Muzny D."/>
            <person name="Qin X."/>
            <person name="Deng J."/>
            <person name="Jiang H."/>
            <person name="Liu Y."/>
            <person name="Qu J."/>
            <person name="Song X.-Z."/>
            <person name="Zhang L."/>
            <person name="Thornton R."/>
            <person name="Coyle M."/>
            <person name="Francisco L."/>
            <person name="Jackson L."/>
            <person name="Javaid M."/>
            <person name="Korchina V."/>
            <person name="Kovar C."/>
            <person name="Mata R."/>
            <person name="Mathew T."/>
            <person name="Ngo R."/>
            <person name="Nguyen L."/>
            <person name="Nguyen N."/>
            <person name="Okwuonu G."/>
            <person name="Ongeri F."/>
            <person name="Pham C."/>
            <person name="Simmons D."/>
            <person name="Wilczek-Boney K."/>
            <person name="Hale W."/>
            <person name="Jakkamsetti A."/>
            <person name="Pham P."/>
            <person name="Ruth R."/>
            <person name="San Lucas F."/>
            <person name="Warren J."/>
            <person name="Zhang J."/>
            <person name="Zhao Z."/>
            <person name="Zhou C."/>
            <person name="Zhu D."/>
            <person name="Lee S."/>
            <person name="Bess C."/>
            <person name="Blankenburg K."/>
            <person name="Forbes L."/>
            <person name="Fu Q."/>
            <person name="Gubbala S."/>
            <person name="Hirani K."/>
            <person name="Jayaseelan J.C."/>
            <person name="Lara F."/>
            <person name="Munidasa M."/>
            <person name="Palculict T."/>
            <person name="Patil S."/>
            <person name="Pu L.-L."/>
            <person name="Saada N."/>
            <person name="Tang L."/>
            <person name="Weissenberger G."/>
            <person name="Zhu Y."/>
            <person name="Hemphill L."/>
            <person name="Shang Y."/>
            <person name="Youmans B."/>
            <person name="Ayvaz T."/>
            <person name="Ross M."/>
            <person name="Santibanez J."/>
            <person name="Aqrawi P."/>
            <person name="Gross S."/>
            <person name="Joshi V."/>
            <person name="Fowler G."/>
            <person name="Nazareth L."/>
            <person name="Reid J."/>
            <person name="Worley K."/>
            <person name="Petrosino J."/>
            <person name="Highlander S."/>
            <person name="Gibbs R."/>
        </authorList>
    </citation>
    <scope>NUCLEOTIDE SEQUENCE [LARGE SCALE GENOMIC DNA]</scope>
    <source>
        <strain evidence="1 2">2681</strain>
    </source>
</reference>
<gene>
    <name evidence="1" type="ORF">HMPREF9372_0931</name>
</gene>